<evidence type="ECO:0000259" key="1">
    <source>
        <dbReference type="Pfam" id="PF04784"/>
    </source>
</evidence>
<dbReference type="EMBL" id="BARV01021808">
    <property type="protein sequence ID" value="GAI27849.1"/>
    <property type="molecule type" value="Genomic_DNA"/>
</dbReference>
<protein>
    <recommendedName>
        <fullName evidence="1">DUF547 domain-containing protein</fullName>
    </recommendedName>
</protein>
<gene>
    <name evidence="2" type="ORF">S06H3_36056</name>
</gene>
<evidence type="ECO:0000313" key="2">
    <source>
        <dbReference type="EMBL" id="GAI27849.1"/>
    </source>
</evidence>
<proteinExistence type="predicted"/>
<feature type="non-terminal residue" evidence="2">
    <location>
        <position position="126"/>
    </location>
</feature>
<organism evidence="2">
    <name type="scientific">marine sediment metagenome</name>
    <dbReference type="NCBI Taxonomy" id="412755"/>
    <lineage>
        <taxon>unclassified sequences</taxon>
        <taxon>metagenomes</taxon>
        <taxon>ecological metagenomes</taxon>
    </lineage>
</organism>
<dbReference type="Pfam" id="PF04784">
    <property type="entry name" value="DUF547"/>
    <property type="match status" value="1"/>
</dbReference>
<sequence length="126" mass="14529">MSCSDALGVDTNKGGFNYDDYAVVLKSYVDDAGMVNYKNLKADSEKLRTFVTSMSKLDPNGFNKWGKKEKIAFWLNAYNAFTLKVIIDNYPIKPSFLKSWYYPKNSIRQIKGVWDKVRFNVMGRDL</sequence>
<comment type="caution">
    <text evidence="2">The sequence shown here is derived from an EMBL/GenBank/DDBJ whole genome shotgun (WGS) entry which is preliminary data.</text>
</comment>
<accession>X1PA99</accession>
<feature type="domain" description="DUF547" evidence="1">
    <location>
        <begin position="63"/>
        <end position="124"/>
    </location>
</feature>
<reference evidence="2" key="1">
    <citation type="journal article" date="2014" name="Front. Microbiol.">
        <title>High frequency of phylogenetically diverse reductive dehalogenase-homologous genes in deep subseafloor sedimentary metagenomes.</title>
        <authorList>
            <person name="Kawai M."/>
            <person name="Futagami T."/>
            <person name="Toyoda A."/>
            <person name="Takaki Y."/>
            <person name="Nishi S."/>
            <person name="Hori S."/>
            <person name="Arai W."/>
            <person name="Tsubouchi T."/>
            <person name="Morono Y."/>
            <person name="Uchiyama I."/>
            <person name="Ito T."/>
            <person name="Fujiyama A."/>
            <person name="Inagaki F."/>
            <person name="Takami H."/>
        </authorList>
    </citation>
    <scope>NUCLEOTIDE SEQUENCE</scope>
    <source>
        <strain evidence="2">Expedition CK06-06</strain>
    </source>
</reference>
<name>X1PA99_9ZZZZ</name>
<dbReference type="AlphaFoldDB" id="X1PA99"/>
<dbReference type="InterPro" id="IPR006869">
    <property type="entry name" value="DUF547"/>
</dbReference>